<dbReference type="Gene3D" id="1.10.10.10">
    <property type="entry name" value="Winged helix-like DNA-binding domain superfamily/Winged helix DNA-binding domain"/>
    <property type="match status" value="2"/>
</dbReference>
<dbReference type="EMBL" id="MHNL01000015">
    <property type="protein sequence ID" value="OGZ44715.1"/>
    <property type="molecule type" value="Genomic_DNA"/>
</dbReference>
<dbReference type="Proteomes" id="UP000177785">
    <property type="component" value="Unassembled WGS sequence"/>
</dbReference>
<keyword evidence="2" id="KW-0132">Cell division</keyword>
<dbReference type="AlphaFoldDB" id="A0A1G2G352"/>
<dbReference type="GO" id="GO:0051301">
    <property type="term" value="P:cell division"/>
    <property type="evidence" value="ECO:0007669"/>
    <property type="project" value="UniProtKB-KW"/>
</dbReference>
<reference evidence="5 6" key="1">
    <citation type="journal article" date="2016" name="Nat. Commun.">
        <title>Thousands of microbial genomes shed light on interconnected biogeochemical processes in an aquifer system.</title>
        <authorList>
            <person name="Anantharaman K."/>
            <person name="Brown C.T."/>
            <person name="Hug L.A."/>
            <person name="Sharon I."/>
            <person name="Castelle C.J."/>
            <person name="Probst A.J."/>
            <person name="Thomas B.C."/>
            <person name="Singh A."/>
            <person name="Wilkins M.J."/>
            <person name="Karaoz U."/>
            <person name="Brodie E.L."/>
            <person name="Williams K.H."/>
            <person name="Hubbard S.S."/>
            <person name="Banfield J.F."/>
        </authorList>
    </citation>
    <scope>NUCLEOTIDE SEQUENCE [LARGE SCALE GENOMIC DNA]</scope>
</reference>
<dbReference type="SUPFAM" id="SSF46785">
    <property type="entry name" value="Winged helix' DNA-binding domain"/>
    <property type="match status" value="2"/>
</dbReference>
<organism evidence="5 6">
    <name type="scientific">Candidatus Ryanbacteria bacterium RIFCSPHIGHO2_01_FULL_48_27</name>
    <dbReference type="NCBI Taxonomy" id="1802115"/>
    <lineage>
        <taxon>Bacteria</taxon>
        <taxon>Candidatus Ryaniibacteriota</taxon>
    </lineage>
</organism>
<evidence type="ECO:0000313" key="5">
    <source>
        <dbReference type="EMBL" id="OGZ44715.1"/>
    </source>
</evidence>
<accession>A0A1G2G352</accession>
<evidence type="ECO:0000313" key="6">
    <source>
        <dbReference type="Proteomes" id="UP000177785"/>
    </source>
</evidence>
<evidence type="ECO:0000256" key="2">
    <source>
        <dbReference type="ARBA" id="ARBA00022618"/>
    </source>
</evidence>
<dbReference type="NCBIfam" id="TIGR00281">
    <property type="entry name" value="SMC-Scp complex subunit ScpB"/>
    <property type="match status" value="1"/>
</dbReference>
<dbReference type="PANTHER" id="PTHR34298">
    <property type="entry name" value="SEGREGATION AND CONDENSATION PROTEIN B"/>
    <property type="match status" value="1"/>
</dbReference>
<keyword evidence="3" id="KW-0159">Chromosome partition</keyword>
<sequence>MSDAHATSKTKEDIAALIEALLFVSGEAMPVRRIGEILGEPQPAIAQAIAHLKDRLAPSGLRILEHREALSLVTAPQAAPYIETFIKDHVLGELSKAGIETLTIVAYKHPISRPEIDYIRGVNSTFTLRNLIMRGLVERIADPHDARTYRYQPTVDFMKYLGITAYKELPEYDAFRTELEKGLTDQHAES</sequence>
<dbReference type="InterPro" id="IPR005234">
    <property type="entry name" value="ScpB_csome_segregation"/>
</dbReference>
<evidence type="ECO:0000256" key="1">
    <source>
        <dbReference type="ARBA" id="ARBA00022490"/>
    </source>
</evidence>
<dbReference type="PANTHER" id="PTHR34298:SF2">
    <property type="entry name" value="SEGREGATION AND CONDENSATION PROTEIN B"/>
    <property type="match status" value="1"/>
</dbReference>
<evidence type="ECO:0000256" key="4">
    <source>
        <dbReference type="ARBA" id="ARBA00023306"/>
    </source>
</evidence>
<dbReference type="STRING" id="1802115.A2756_04640"/>
<keyword evidence="1" id="KW-0963">Cytoplasm</keyword>
<dbReference type="Pfam" id="PF04079">
    <property type="entry name" value="SMC_ScpB"/>
    <property type="match status" value="1"/>
</dbReference>
<gene>
    <name evidence="5" type="ORF">A2756_04640</name>
</gene>
<dbReference type="InterPro" id="IPR036388">
    <property type="entry name" value="WH-like_DNA-bd_sf"/>
</dbReference>
<comment type="caution">
    <text evidence="5">The sequence shown here is derived from an EMBL/GenBank/DDBJ whole genome shotgun (WGS) entry which is preliminary data.</text>
</comment>
<proteinExistence type="predicted"/>
<protein>
    <submittedName>
        <fullName evidence="5">SMC-Scp complex subunit ScpB</fullName>
    </submittedName>
</protein>
<keyword evidence="4" id="KW-0131">Cell cycle</keyword>
<name>A0A1G2G352_9BACT</name>
<dbReference type="InterPro" id="IPR036390">
    <property type="entry name" value="WH_DNA-bd_sf"/>
</dbReference>
<evidence type="ECO:0000256" key="3">
    <source>
        <dbReference type="ARBA" id="ARBA00022829"/>
    </source>
</evidence>
<dbReference type="GO" id="GO:0051304">
    <property type="term" value="P:chromosome separation"/>
    <property type="evidence" value="ECO:0007669"/>
    <property type="project" value="InterPro"/>
</dbReference>